<dbReference type="Gene3D" id="3.40.50.300">
    <property type="entry name" value="P-loop containing nucleotide triphosphate hydrolases"/>
    <property type="match status" value="1"/>
</dbReference>
<proteinExistence type="predicted"/>
<evidence type="ECO:0008006" key="4">
    <source>
        <dbReference type="Google" id="ProtNLM"/>
    </source>
</evidence>
<organism evidence="2 3">
    <name type="scientific">Myceligenerans crystallogenes</name>
    <dbReference type="NCBI Taxonomy" id="316335"/>
    <lineage>
        <taxon>Bacteria</taxon>
        <taxon>Bacillati</taxon>
        <taxon>Actinomycetota</taxon>
        <taxon>Actinomycetes</taxon>
        <taxon>Micrococcales</taxon>
        <taxon>Promicromonosporaceae</taxon>
        <taxon>Myceligenerans</taxon>
    </lineage>
</organism>
<feature type="compositionally biased region" description="Basic and acidic residues" evidence="1">
    <location>
        <begin position="146"/>
        <end position="156"/>
    </location>
</feature>
<comment type="caution">
    <text evidence="2">The sequence shown here is derived from an EMBL/GenBank/DDBJ whole genome shotgun (WGS) entry which is preliminary data.</text>
</comment>
<dbReference type="EMBL" id="BAAANL010000002">
    <property type="protein sequence ID" value="GAA1857707.1"/>
    <property type="molecule type" value="Genomic_DNA"/>
</dbReference>
<accession>A0ABN2NA19</accession>
<dbReference type="Proteomes" id="UP001501094">
    <property type="component" value="Unassembled WGS sequence"/>
</dbReference>
<gene>
    <name evidence="2" type="ORF">GCM10009751_13950</name>
</gene>
<name>A0ABN2NA19_9MICO</name>
<dbReference type="InterPro" id="IPR027417">
    <property type="entry name" value="P-loop_NTPase"/>
</dbReference>
<evidence type="ECO:0000313" key="2">
    <source>
        <dbReference type="EMBL" id="GAA1857707.1"/>
    </source>
</evidence>
<protein>
    <recommendedName>
        <fullName evidence="4">CobQ/CobB/MinD/ParA nucleotide binding domain-containing protein</fullName>
    </recommendedName>
</protein>
<reference evidence="2 3" key="1">
    <citation type="journal article" date="2019" name="Int. J. Syst. Evol. Microbiol.">
        <title>The Global Catalogue of Microorganisms (GCM) 10K type strain sequencing project: providing services to taxonomists for standard genome sequencing and annotation.</title>
        <authorList>
            <consortium name="The Broad Institute Genomics Platform"/>
            <consortium name="The Broad Institute Genome Sequencing Center for Infectious Disease"/>
            <person name="Wu L."/>
            <person name="Ma J."/>
        </authorList>
    </citation>
    <scope>NUCLEOTIDE SEQUENCE [LARGE SCALE GENOMIC DNA]</scope>
    <source>
        <strain evidence="2 3">JCM 14326</strain>
    </source>
</reference>
<evidence type="ECO:0000313" key="3">
    <source>
        <dbReference type="Proteomes" id="UP001501094"/>
    </source>
</evidence>
<dbReference type="SUPFAM" id="SSF52540">
    <property type="entry name" value="P-loop containing nucleoside triphosphate hydrolases"/>
    <property type="match status" value="1"/>
</dbReference>
<evidence type="ECO:0000256" key="1">
    <source>
        <dbReference type="SAM" id="MobiDB-lite"/>
    </source>
</evidence>
<feature type="region of interest" description="Disordered" evidence="1">
    <location>
        <begin position="146"/>
        <end position="178"/>
    </location>
</feature>
<keyword evidence="3" id="KW-1185">Reference proteome</keyword>
<dbReference type="RefSeq" id="WP_344100973.1">
    <property type="nucleotide sequence ID" value="NZ_BAAANL010000002.1"/>
</dbReference>
<sequence length="214" mass="22031">MNPGAPYAAQRPGRTPGVPPVHLAVTGVAGGVGTTTVAAAVARVLAAAMPGQVGLLDHDGGTLFVRAGVTERDRQWAPPDLAPVRVQCLGSANNVLQRIPLGVPGLVPLVVAPWHEDGLRLAAGVVQRATTVEPMVLLDDVTRARDRQEPGIRDRPGLPYDRALAAPGPLRDAGAGRAAQQAVQQAVSEVLRRATATGGVPQHAVAQDGRGAAW</sequence>